<sequence>MKTKNRLAVPEMVDIQSASDRAEMLVGRVRSRGRYHKFQERTLEQDYEVDRGHVLGSGANGQVWLVRSRHNGRAFAAKTYRLSGISELKCKEIETEVEILLTVDHPNLARMVDAYETKASMTLVMELLEGGELFDRILAAGHFTERDAAEAIWQMLLAIRYLHGLGIVHRDLKLENWLYEKKGGQDLKLIDFGLSKFWRPDKSMEMRVGTLDYMAPEVLHRNYTSKCDLWSMGVIAYTLLVGSFPFSGRDGDSAMLQRISAGRIGKTYQYTDQLSTF</sequence>
<feature type="binding site" evidence="1">
    <location>
        <position position="78"/>
    </location>
    <ligand>
        <name>ATP</name>
        <dbReference type="ChEBI" id="CHEBI:30616"/>
    </ligand>
</feature>
<evidence type="ECO:0000313" key="3">
    <source>
        <dbReference type="EMBL" id="CAE7628979.1"/>
    </source>
</evidence>
<keyword evidence="1" id="KW-0547">Nucleotide-binding</keyword>
<dbReference type="SMART" id="SM00220">
    <property type="entry name" value="S_TKc"/>
    <property type="match status" value="1"/>
</dbReference>
<proteinExistence type="predicted"/>
<organism evidence="3 4">
    <name type="scientific">Symbiodinium pilosum</name>
    <name type="common">Dinoflagellate</name>
    <dbReference type="NCBI Taxonomy" id="2952"/>
    <lineage>
        <taxon>Eukaryota</taxon>
        <taxon>Sar</taxon>
        <taxon>Alveolata</taxon>
        <taxon>Dinophyceae</taxon>
        <taxon>Suessiales</taxon>
        <taxon>Symbiodiniaceae</taxon>
        <taxon>Symbiodinium</taxon>
    </lineage>
</organism>
<evidence type="ECO:0000259" key="2">
    <source>
        <dbReference type="PROSITE" id="PS50011"/>
    </source>
</evidence>
<dbReference type="EMBL" id="CAJNIZ010042615">
    <property type="protein sequence ID" value="CAE7628979.1"/>
    <property type="molecule type" value="Genomic_DNA"/>
</dbReference>
<dbReference type="GO" id="GO:0004672">
    <property type="term" value="F:protein kinase activity"/>
    <property type="evidence" value="ECO:0007669"/>
    <property type="project" value="InterPro"/>
</dbReference>
<evidence type="ECO:0000313" key="4">
    <source>
        <dbReference type="Proteomes" id="UP000649617"/>
    </source>
</evidence>
<reference evidence="3" key="1">
    <citation type="submission" date="2021-02" db="EMBL/GenBank/DDBJ databases">
        <authorList>
            <person name="Dougan E. K."/>
            <person name="Rhodes N."/>
            <person name="Thang M."/>
            <person name="Chan C."/>
        </authorList>
    </citation>
    <scope>NUCLEOTIDE SEQUENCE</scope>
</reference>
<dbReference type="Gene3D" id="1.10.510.10">
    <property type="entry name" value="Transferase(Phosphotransferase) domain 1"/>
    <property type="match status" value="1"/>
</dbReference>
<dbReference type="PROSITE" id="PS50011">
    <property type="entry name" value="PROTEIN_KINASE_DOM"/>
    <property type="match status" value="1"/>
</dbReference>
<comment type="caution">
    <text evidence="3">The sequence shown here is derived from an EMBL/GenBank/DDBJ whole genome shotgun (WGS) entry which is preliminary data.</text>
</comment>
<dbReference type="GO" id="GO:0005524">
    <property type="term" value="F:ATP binding"/>
    <property type="evidence" value="ECO:0007669"/>
    <property type="project" value="UniProtKB-UniRule"/>
</dbReference>
<accession>A0A812VLH3</accession>
<dbReference type="PANTHER" id="PTHR24347">
    <property type="entry name" value="SERINE/THREONINE-PROTEIN KINASE"/>
    <property type="match status" value="1"/>
</dbReference>
<keyword evidence="1" id="KW-0067">ATP-binding</keyword>
<dbReference type="SUPFAM" id="SSF56112">
    <property type="entry name" value="Protein kinase-like (PK-like)"/>
    <property type="match status" value="1"/>
</dbReference>
<protein>
    <submittedName>
        <fullName evidence="3">CPK1 protein</fullName>
    </submittedName>
</protein>
<keyword evidence="4" id="KW-1185">Reference proteome</keyword>
<feature type="domain" description="Protein kinase" evidence="2">
    <location>
        <begin position="49"/>
        <end position="277"/>
    </location>
</feature>
<dbReference type="Proteomes" id="UP000649617">
    <property type="component" value="Unassembled WGS sequence"/>
</dbReference>
<dbReference type="PROSITE" id="PS00107">
    <property type="entry name" value="PROTEIN_KINASE_ATP"/>
    <property type="match status" value="1"/>
</dbReference>
<dbReference type="AlphaFoldDB" id="A0A812VLH3"/>
<name>A0A812VLH3_SYMPI</name>
<gene>
    <name evidence="3" type="primary">CPK1</name>
    <name evidence="3" type="ORF">SPIL2461_LOCUS16479</name>
</gene>
<dbReference type="Pfam" id="PF00069">
    <property type="entry name" value="Pkinase"/>
    <property type="match status" value="1"/>
</dbReference>
<dbReference type="InterPro" id="IPR017441">
    <property type="entry name" value="Protein_kinase_ATP_BS"/>
</dbReference>
<dbReference type="InterPro" id="IPR000719">
    <property type="entry name" value="Prot_kinase_dom"/>
</dbReference>
<dbReference type="InterPro" id="IPR011009">
    <property type="entry name" value="Kinase-like_dom_sf"/>
</dbReference>
<evidence type="ECO:0000256" key="1">
    <source>
        <dbReference type="PROSITE-ProRule" id="PRU10141"/>
    </source>
</evidence>
<dbReference type="OrthoDB" id="420079at2759"/>